<dbReference type="NCBIfam" id="TIGR02492">
    <property type="entry name" value="flgK_ends"/>
    <property type="match status" value="1"/>
</dbReference>
<evidence type="ECO:0000256" key="3">
    <source>
        <dbReference type="ARBA" id="ARBA00009677"/>
    </source>
</evidence>
<dbReference type="KEGG" id="lagg:B0E33_25885"/>
<dbReference type="Pfam" id="PF06429">
    <property type="entry name" value="Flg_bbr_C"/>
    <property type="match status" value="1"/>
</dbReference>
<dbReference type="GO" id="GO:0009424">
    <property type="term" value="C:bacterial-type flagellum hook"/>
    <property type="evidence" value="ECO:0007669"/>
    <property type="project" value="InterPro"/>
</dbReference>
<gene>
    <name evidence="9" type="primary">flgK</name>
    <name evidence="9" type="ORF">LAL4801_00852</name>
</gene>
<evidence type="ECO:0000259" key="7">
    <source>
        <dbReference type="Pfam" id="PF06429"/>
    </source>
</evidence>
<dbReference type="STRING" id="187304.B0E33_25885"/>
<feature type="domain" description="Flagellar basal-body/hook protein C-terminal" evidence="7">
    <location>
        <begin position="456"/>
        <end position="492"/>
    </location>
</feature>
<dbReference type="PANTHER" id="PTHR30033">
    <property type="entry name" value="FLAGELLAR HOOK-ASSOCIATED PROTEIN 1"/>
    <property type="match status" value="1"/>
</dbReference>
<dbReference type="Pfam" id="PF22638">
    <property type="entry name" value="FlgK_D1"/>
    <property type="match status" value="1"/>
</dbReference>
<keyword evidence="9" id="KW-0969">Cilium</keyword>
<comment type="similarity">
    <text evidence="3">Belongs to the flagella basal body rod proteins family.</text>
</comment>
<evidence type="ECO:0000313" key="10">
    <source>
        <dbReference type="Proteomes" id="UP000048926"/>
    </source>
</evidence>
<keyword evidence="5" id="KW-0964">Secreted</keyword>
<dbReference type="Proteomes" id="UP000048926">
    <property type="component" value="Unassembled WGS sequence"/>
</dbReference>
<accession>A0A0M6XX50</accession>
<evidence type="ECO:0000256" key="6">
    <source>
        <dbReference type="ARBA" id="ARBA00023143"/>
    </source>
</evidence>
<dbReference type="InterPro" id="IPR010930">
    <property type="entry name" value="Flg_bb/hook_C_dom"/>
</dbReference>
<protein>
    <recommendedName>
        <fullName evidence="4">Flagellar hook-associated protein 1</fullName>
    </recommendedName>
</protein>
<comment type="subcellular location">
    <subcellularLocation>
        <location evidence="1">Bacterial flagellum</location>
    </subcellularLocation>
    <subcellularLocation>
        <location evidence="2">Secreted</location>
    </subcellularLocation>
</comment>
<name>A0A0M6XX50_9HYPH</name>
<keyword evidence="6" id="KW-0975">Bacterial flagellum</keyword>
<evidence type="ECO:0000313" key="9">
    <source>
        <dbReference type="EMBL" id="CTQ42424.1"/>
    </source>
</evidence>
<dbReference type="EMBL" id="CXST01000001">
    <property type="protein sequence ID" value="CTQ42424.1"/>
    <property type="molecule type" value="Genomic_DNA"/>
</dbReference>
<dbReference type="SUPFAM" id="SSF64518">
    <property type="entry name" value="Phase 1 flagellin"/>
    <property type="match status" value="1"/>
</dbReference>
<dbReference type="InterPro" id="IPR002371">
    <property type="entry name" value="FlgK"/>
</dbReference>
<keyword evidence="10" id="KW-1185">Reference proteome</keyword>
<dbReference type="GO" id="GO:0044780">
    <property type="term" value="P:bacterial-type flagellum assembly"/>
    <property type="evidence" value="ECO:0007669"/>
    <property type="project" value="InterPro"/>
</dbReference>
<dbReference type="GO" id="GO:0005576">
    <property type="term" value="C:extracellular region"/>
    <property type="evidence" value="ECO:0007669"/>
    <property type="project" value="UniProtKB-SubCell"/>
</dbReference>
<organism evidence="9 10">
    <name type="scientific">Roseibium aggregatum</name>
    <dbReference type="NCBI Taxonomy" id="187304"/>
    <lineage>
        <taxon>Bacteria</taxon>
        <taxon>Pseudomonadati</taxon>
        <taxon>Pseudomonadota</taxon>
        <taxon>Alphaproteobacteria</taxon>
        <taxon>Hyphomicrobiales</taxon>
        <taxon>Stappiaceae</taxon>
        <taxon>Roseibium</taxon>
    </lineage>
</organism>
<sequence>MSLSVALKVAQSALAARQTESSVVSRNIAGAQDPGYSRKSVLLSQTYTDTGQAGGLKVDGIGRVTDSALYSSLLSSTSTGSSQEAVLAGLTRLAETTGDTQNHMSAAAKLGALKLSLQNYASDPSNAIQAQDVLQASKDMVQTLQSGTALVQDVRTNADADMATSVREINTLLKQLEDLNSVIVRGTQSGADVTDAHDSRDQVLLKLSEEIGITTLNRSNGDIVVYTDSGVTLFETKARAVTFEPTIVYGAATTGNSVMVDGVPVAGPGALMEIKSGRLQGLAELRDEVAVTYQSQLDEIARGLIEAFAESDQSGGGNPDQAGLFTWSGAPAVPASGTHITGLAAEIVVNANADPDQGGDLDRLRDGGISDPFDPNYNYNPSGAAGFSDRLQELVSAFDKDTVFDSGVELDPTDTLSGFAASSVSWLEAGRKTMTSNVEVQTVILSRTAENLNNKTGVNIDEEMTLLLEIERSYSAATRLISAVDGMLEDLLAAAR</sequence>
<dbReference type="RefSeq" id="WP_022998511.1">
    <property type="nucleotide sequence ID" value="NZ_CP045622.1"/>
</dbReference>
<feature type="domain" description="Flagellar hook-associated protein FlgK helical" evidence="8">
    <location>
        <begin position="105"/>
        <end position="317"/>
    </location>
</feature>
<proteinExistence type="inferred from homology"/>
<dbReference type="GO" id="GO:0005198">
    <property type="term" value="F:structural molecule activity"/>
    <property type="evidence" value="ECO:0007669"/>
    <property type="project" value="InterPro"/>
</dbReference>
<evidence type="ECO:0000256" key="4">
    <source>
        <dbReference type="ARBA" id="ARBA00016244"/>
    </source>
</evidence>
<dbReference type="OrthoDB" id="7181295at2"/>
<evidence type="ECO:0000256" key="5">
    <source>
        <dbReference type="ARBA" id="ARBA00022525"/>
    </source>
</evidence>
<keyword evidence="9" id="KW-0282">Flagellum</keyword>
<dbReference type="InterPro" id="IPR053927">
    <property type="entry name" value="FlgK_helical"/>
</dbReference>
<evidence type="ECO:0000256" key="2">
    <source>
        <dbReference type="ARBA" id="ARBA00004613"/>
    </source>
</evidence>
<evidence type="ECO:0000256" key="1">
    <source>
        <dbReference type="ARBA" id="ARBA00004365"/>
    </source>
</evidence>
<dbReference type="PANTHER" id="PTHR30033:SF1">
    <property type="entry name" value="FLAGELLAR HOOK-ASSOCIATED PROTEIN 1"/>
    <property type="match status" value="1"/>
</dbReference>
<dbReference type="AlphaFoldDB" id="A0A0M6XX50"/>
<evidence type="ECO:0000259" key="8">
    <source>
        <dbReference type="Pfam" id="PF22638"/>
    </source>
</evidence>
<keyword evidence="9" id="KW-0966">Cell projection</keyword>
<reference evidence="10" key="1">
    <citation type="submission" date="2015-07" db="EMBL/GenBank/DDBJ databases">
        <authorList>
            <person name="Rodrigo-Torres Lidia"/>
            <person name="Arahal R.David."/>
        </authorList>
    </citation>
    <scope>NUCLEOTIDE SEQUENCE [LARGE SCALE GENOMIC DNA]</scope>
    <source>
        <strain evidence="10">CECT 4801</strain>
    </source>
</reference>